<dbReference type="CDD" id="cd00086">
    <property type="entry name" value="homeodomain"/>
    <property type="match status" value="1"/>
</dbReference>
<dbReference type="Gene3D" id="1.10.30.10">
    <property type="entry name" value="High mobility group box domain"/>
    <property type="match status" value="1"/>
</dbReference>
<dbReference type="Gene3D" id="1.10.10.60">
    <property type="entry name" value="Homeodomain-like"/>
    <property type="match status" value="1"/>
</dbReference>
<evidence type="ECO:0000256" key="1">
    <source>
        <dbReference type="PROSITE-ProRule" id="PRU00108"/>
    </source>
</evidence>
<accession>A0A6S7FVL4</accession>
<dbReference type="CDD" id="cd00084">
    <property type="entry name" value="HMG-box_SF"/>
    <property type="match status" value="1"/>
</dbReference>
<dbReference type="GO" id="GO:0005634">
    <property type="term" value="C:nucleus"/>
    <property type="evidence" value="ECO:0007669"/>
    <property type="project" value="UniProtKB-SubCell"/>
</dbReference>
<dbReference type="InterPro" id="IPR009057">
    <property type="entry name" value="Homeodomain-like_sf"/>
</dbReference>
<comment type="subcellular location">
    <subcellularLocation>
        <location evidence="1">Nucleus</location>
    </subcellularLocation>
</comment>
<dbReference type="SUPFAM" id="SSF47095">
    <property type="entry name" value="HMG-box"/>
    <property type="match status" value="1"/>
</dbReference>
<dbReference type="InterPro" id="IPR036910">
    <property type="entry name" value="HMG_box_dom_sf"/>
</dbReference>
<keyword evidence="1" id="KW-0238">DNA-binding</keyword>
<sequence length="375" mass="41745">MEFEAPGDEHGRTRLVIDEETLEMLKYFFLHKSMDSSKKEKLPLIKECANRAKLSEHQVKHWINNYKSKISGRMSARKAKSKLIRKRSGFNMFASESLLKESSDSRCDAFKNLGQQWTEMTDDEKQQYKTRALLCEKDVSSPSNDVQELEALGGHCLLICGYGGIVYHGTTEVGSKMLTGEIDLVDNFADLLQYSNVGKVDISVKCIQELFNMKYGELVKRKHAKMPYSKLNDLPSCLNTSTSSVSSGPFSSSNTSTSVPFSLPSSNISKSNDSPATLSSLHDLHRGKIINVPKDMLFGVMSTDSDVVHALAVLTGRTEVHGRKLNAGNVVVEIRRILVPGLLPLCSAAFDINEPVCEGGFYEWPRNRLAIVQIK</sequence>
<keyword evidence="1" id="KW-0371">Homeobox</keyword>
<feature type="DNA-binding region" description="Homeobox" evidence="1">
    <location>
        <begin position="10"/>
        <end position="74"/>
    </location>
</feature>
<comment type="caution">
    <text evidence="2">The sequence shown here is derived from an EMBL/GenBank/DDBJ whole genome shotgun (WGS) entry which is preliminary data.</text>
</comment>
<organism evidence="2 3">
    <name type="scientific">Paramuricea clavata</name>
    <name type="common">Red gorgonian</name>
    <name type="synonym">Violescent sea-whip</name>
    <dbReference type="NCBI Taxonomy" id="317549"/>
    <lineage>
        <taxon>Eukaryota</taxon>
        <taxon>Metazoa</taxon>
        <taxon>Cnidaria</taxon>
        <taxon>Anthozoa</taxon>
        <taxon>Octocorallia</taxon>
        <taxon>Malacalcyonacea</taxon>
        <taxon>Plexauridae</taxon>
        <taxon>Paramuricea</taxon>
    </lineage>
</organism>
<reference evidence="2" key="1">
    <citation type="submission" date="2020-04" db="EMBL/GenBank/DDBJ databases">
        <authorList>
            <person name="Alioto T."/>
            <person name="Alioto T."/>
            <person name="Gomez Garrido J."/>
        </authorList>
    </citation>
    <scope>NUCLEOTIDE SEQUENCE</scope>
    <source>
        <strain evidence="2">A484AB</strain>
    </source>
</reference>
<dbReference type="PROSITE" id="PS50071">
    <property type="entry name" value="HOMEOBOX_2"/>
    <property type="match status" value="1"/>
</dbReference>
<evidence type="ECO:0000313" key="3">
    <source>
        <dbReference type="Proteomes" id="UP001152795"/>
    </source>
</evidence>
<dbReference type="GO" id="GO:0003677">
    <property type="term" value="F:DNA binding"/>
    <property type="evidence" value="ECO:0007669"/>
    <property type="project" value="UniProtKB-UniRule"/>
</dbReference>
<gene>
    <name evidence="2" type="ORF">PACLA_8A067201</name>
</gene>
<dbReference type="InterPro" id="IPR001356">
    <property type="entry name" value="HD"/>
</dbReference>
<keyword evidence="1" id="KW-0539">Nucleus</keyword>
<keyword evidence="3" id="KW-1185">Reference proteome</keyword>
<dbReference type="EMBL" id="CACRXK020000707">
    <property type="protein sequence ID" value="CAB3984204.1"/>
    <property type="molecule type" value="Genomic_DNA"/>
</dbReference>
<proteinExistence type="predicted"/>
<dbReference type="AlphaFoldDB" id="A0A6S7FVL4"/>
<dbReference type="SUPFAM" id="SSF46689">
    <property type="entry name" value="Homeodomain-like"/>
    <property type="match status" value="1"/>
</dbReference>
<dbReference type="Proteomes" id="UP001152795">
    <property type="component" value="Unassembled WGS sequence"/>
</dbReference>
<evidence type="ECO:0000313" key="2">
    <source>
        <dbReference type="EMBL" id="CAB3984204.1"/>
    </source>
</evidence>
<dbReference type="OrthoDB" id="10602483at2759"/>
<name>A0A6S7FVL4_PARCT</name>
<protein>
    <submittedName>
        <fullName evidence="2">Phosphatase 1 regulatory subunit 12B-like</fullName>
    </submittedName>
</protein>